<evidence type="ECO:0000256" key="17">
    <source>
        <dbReference type="RuleBase" id="RU361242"/>
    </source>
</evidence>
<keyword evidence="12" id="KW-1133">Transmembrane helix</keyword>
<evidence type="ECO:0000256" key="5">
    <source>
        <dbReference type="ARBA" id="ARBA00012644"/>
    </source>
</evidence>
<gene>
    <name evidence="21" type="ORF">OKIOD_LOCUS12613</name>
</gene>
<keyword evidence="19" id="KW-0732">Signal</keyword>
<evidence type="ECO:0000259" key="20">
    <source>
        <dbReference type="SMART" id="SM00458"/>
    </source>
</evidence>
<evidence type="ECO:0000256" key="6">
    <source>
        <dbReference type="ARBA" id="ARBA00022676"/>
    </source>
</evidence>
<dbReference type="CDD" id="cd02510">
    <property type="entry name" value="pp-GalNAc-T"/>
    <property type="match status" value="1"/>
</dbReference>
<evidence type="ECO:0000256" key="19">
    <source>
        <dbReference type="SAM" id="SignalP"/>
    </source>
</evidence>
<feature type="region of interest" description="Disordered" evidence="18">
    <location>
        <begin position="35"/>
        <end position="59"/>
    </location>
</feature>
<feature type="chain" id="PRO_5045319426" description="Polypeptide N-acetylgalactosaminyltransferase" evidence="19">
    <location>
        <begin position="32"/>
        <end position="619"/>
    </location>
</feature>
<comment type="similarity">
    <text evidence="4 17">Belongs to the glycosyltransferase 2 family. GalNAc-T subfamily.</text>
</comment>
<keyword evidence="22" id="KW-1185">Reference proteome</keyword>
<organism evidence="21 22">
    <name type="scientific">Oikopleura dioica</name>
    <name type="common">Tunicate</name>
    <dbReference type="NCBI Taxonomy" id="34765"/>
    <lineage>
        <taxon>Eukaryota</taxon>
        <taxon>Metazoa</taxon>
        <taxon>Chordata</taxon>
        <taxon>Tunicata</taxon>
        <taxon>Appendicularia</taxon>
        <taxon>Copelata</taxon>
        <taxon>Oikopleuridae</taxon>
        <taxon>Oikopleura</taxon>
    </lineage>
</organism>
<dbReference type="PROSITE" id="PS50231">
    <property type="entry name" value="RICIN_B_LECTIN"/>
    <property type="match status" value="1"/>
</dbReference>
<keyword evidence="13 17" id="KW-0333">Golgi apparatus</keyword>
<evidence type="ECO:0000256" key="18">
    <source>
        <dbReference type="SAM" id="MobiDB-lite"/>
    </source>
</evidence>
<feature type="signal peptide" evidence="19">
    <location>
        <begin position="1"/>
        <end position="31"/>
    </location>
</feature>
<evidence type="ECO:0000256" key="8">
    <source>
        <dbReference type="ARBA" id="ARBA00022692"/>
    </source>
</evidence>
<dbReference type="InterPro" id="IPR045885">
    <property type="entry name" value="GalNAc-T"/>
</dbReference>
<dbReference type="InterPro" id="IPR029044">
    <property type="entry name" value="Nucleotide-diphossugar_trans"/>
</dbReference>
<comment type="pathway">
    <text evidence="3 17">Protein modification; protein glycosylation.</text>
</comment>
<keyword evidence="7 17" id="KW-0808">Transferase</keyword>
<evidence type="ECO:0000256" key="4">
    <source>
        <dbReference type="ARBA" id="ARBA00005680"/>
    </source>
</evidence>
<evidence type="ECO:0000256" key="14">
    <source>
        <dbReference type="ARBA" id="ARBA00023136"/>
    </source>
</evidence>
<keyword evidence="15 17" id="KW-1015">Disulfide bond</keyword>
<keyword evidence="11" id="KW-0735">Signal-anchor</keyword>
<reference evidence="21 22" key="1">
    <citation type="submission" date="2021-04" db="EMBL/GenBank/DDBJ databases">
        <authorList>
            <person name="Bliznina A."/>
        </authorList>
    </citation>
    <scope>NUCLEOTIDE SEQUENCE [LARGE SCALE GENOMIC DNA]</scope>
</reference>
<evidence type="ECO:0000256" key="2">
    <source>
        <dbReference type="ARBA" id="ARBA00004323"/>
    </source>
</evidence>
<keyword evidence="10 17" id="KW-0430">Lectin</keyword>
<dbReference type="Proteomes" id="UP001158576">
    <property type="component" value="Chromosome 1"/>
</dbReference>
<evidence type="ECO:0000256" key="13">
    <source>
        <dbReference type="ARBA" id="ARBA00023034"/>
    </source>
</evidence>
<dbReference type="InterPro" id="IPR001173">
    <property type="entry name" value="Glyco_trans_2-like"/>
</dbReference>
<dbReference type="SUPFAM" id="SSF50370">
    <property type="entry name" value="Ricin B-like lectins"/>
    <property type="match status" value="1"/>
</dbReference>
<comment type="cofactor">
    <cofactor evidence="1 17">
        <name>Mn(2+)</name>
        <dbReference type="ChEBI" id="CHEBI:29035"/>
    </cofactor>
</comment>
<dbReference type="Gene3D" id="3.90.550.10">
    <property type="entry name" value="Spore Coat Polysaccharide Biosynthesis Protein SpsA, Chain A"/>
    <property type="match status" value="1"/>
</dbReference>
<comment type="subcellular location">
    <subcellularLocation>
        <location evidence="2 17">Golgi apparatus membrane</location>
        <topology evidence="2 17">Single-pass type II membrane protein</topology>
    </subcellularLocation>
</comment>
<proteinExistence type="inferred from homology"/>
<evidence type="ECO:0000256" key="12">
    <source>
        <dbReference type="ARBA" id="ARBA00022989"/>
    </source>
</evidence>
<dbReference type="SMART" id="SM00458">
    <property type="entry name" value="RICIN"/>
    <property type="match status" value="1"/>
</dbReference>
<dbReference type="Pfam" id="PF00535">
    <property type="entry name" value="Glycos_transf_2"/>
    <property type="match status" value="1"/>
</dbReference>
<dbReference type="Pfam" id="PF00652">
    <property type="entry name" value="Ricin_B_lectin"/>
    <property type="match status" value="1"/>
</dbReference>
<feature type="domain" description="Ricin B lectin" evidence="20">
    <location>
        <begin position="490"/>
        <end position="614"/>
    </location>
</feature>
<evidence type="ECO:0000313" key="21">
    <source>
        <dbReference type="EMBL" id="CAG5108547.1"/>
    </source>
</evidence>
<dbReference type="SUPFAM" id="SSF53448">
    <property type="entry name" value="Nucleotide-diphospho-sugar transferases"/>
    <property type="match status" value="1"/>
</dbReference>
<dbReference type="Gene3D" id="2.80.10.50">
    <property type="match status" value="1"/>
</dbReference>
<feature type="compositionally biased region" description="Basic and acidic residues" evidence="18">
    <location>
        <begin position="50"/>
        <end position="59"/>
    </location>
</feature>
<evidence type="ECO:0000256" key="3">
    <source>
        <dbReference type="ARBA" id="ARBA00004922"/>
    </source>
</evidence>
<evidence type="ECO:0000256" key="1">
    <source>
        <dbReference type="ARBA" id="ARBA00001936"/>
    </source>
</evidence>
<name>A0ABN7SVB7_OIKDI</name>
<dbReference type="InterPro" id="IPR035992">
    <property type="entry name" value="Ricin_B-like_lectins"/>
</dbReference>
<evidence type="ECO:0000256" key="11">
    <source>
        <dbReference type="ARBA" id="ARBA00022968"/>
    </source>
</evidence>
<dbReference type="InterPro" id="IPR000772">
    <property type="entry name" value="Ricin_B_lectin"/>
</dbReference>
<feature type="compositionally biased region" description="Basic residues" evidence="18">
    <location>
        <begin position="39"/>
        <end position="49"/>
    </location>
</feature>
<evidence type="ECO:0000313" key="22">
    <source>
        <dbReference type="Proteomes" id="UP001158576"/>
    </source>
</evidence>
<sequence length="619" mass="70691">MRLSRRLSGLYKPILLIASALAFAYLLLADADDSGSSSHSKKSHKHHKKEHGDTDDYEIGAREEFPGFEGTIMGRGLDEDVPKEVYRDYGKLGNYEPDQATIKGMETGLGDYGKQVSWGPDEEDAVKKSIKEFGFNMVMSDKISLDRVPKDIRDPKCKYVDYPEKLPEVSVVIVFHNEGWSTLMRTVNSVIKQTPKELLGEIVMVDDASTKEHLKANLDEYIKRWNGLVRVHRNAKREGLIRARSIGAVESRKEVLVFLDAHCEAEFNWLPPLLAPIARNDRISTVPMIDGIDGNHYHFTSQGGGDRWGRATGAWDWSFLWKRIALPPEEDKKLPSKIQPFPSPAMAGGLFAINRQYFKDIMYYDPGLEIWGGENFELSYKLWMCGGGMLFVPCSRVGHIYRLEGWEGNPPPKDVPSNPSMRNYRRVIETWWDDWSKYFYVSRPEAKTLDYGDIGPQVEFRKNHCPYDFNWFMKEIGYGVAIEYPMPPLNKFWGEIRARQGNQCLDSMGHTNGGSVETYYCHKQGGNQLFRLNDNLQLMQYDQCLFMSSGNLRLSHCSAGDKAGWDYDPKTGMISYGEKKKQRQCISVTNKTSIGKVKFVTCDVNDDSQKFDFNEIHST</sequence>
<keyword evidence="9" id="KW-0479">Metal-binding</keyword>
<protein>
    <recommendedName>
        <fullName evidence="5 17">Polypeptide N-acetylgalactosaminyltransferase</fullName>
        <ecNumber evidence="17">2.4.1.-</ecNumber>
    </recommendedName>
    <alternativeName>
        <fullName evidence="17">Protein-UDP acetylgalactosaminyltransferase</fullName>
    </alternativeName>
</protein>
<keyword evidence="14" id="KW-0472">Membrane</keyword>
<dbReference type="PANTHER" id="PTHR11675:SF68">
    <property type="entry name" value="N-ACETYLGALACTOSAMINYLTRANSFERASE 7"/>
    <property type="match status" value="1"/>
</dbReference>
<evidence type="ECO:0000256" key="15">
    <source>
        <dbReference type="ARBA" id="ARBA00023157"/>
    </source>
</evidence>
<dbReference type="CDD" id="cd23437">
    <property type="entry name" value="beta-trefoil_Ricin_GALNT7"/>
    <property type="match status" value="1"/>
</dbReference>
<keyword evidence="6 17" id="KW-0328">Glycosyltransferase</keyword>
<dbReference type="PANTHER" id="PTHR11675">
    <property type="entry name" value="N-ACETYLGALACTOSAMINYLTRANSFERASE"/>
    <property type="match status" value="1"/>
</dbReference>
<evidence type="ECO:0000256" key="16">
    <source>
        <dbReference type="ARBA" id="ARBA00023211"/>
    </source>
</evidence>
<dbReference type="EC" id="2.4.1.-" evidence="17"/>
<accession>A0ABN7SVB7</accession>
<dbReference type="EMBL" id="OU015566">
    <property type="protein sequence ID" value="CAG5108547.1"/>
    <property type="molecule type" value="Genomic_DNA"/>
</dbReference>
<evidence type="ECO:0000256" key="10">
    <source>
        <dbReference type="ARBA" id="ARBA00022734"/>
    </source>
</evidence>
<evidence type="ECO:0000256" key="7">
    <source>
        <dbReference type="ARBA" id="ARBA00022679"/>
    </source>
</evidence>
<keyword evidence="8" id="KW-0812">Transmembrane</keyword>
<keyword evidence="16 17" id="KW-0464">Manganese</keyword>
<evidence type="ECO:0000256" key="9">
    <source>
        <dbReference type="ARBA" id="ARBA00022723"/>
    </source>
</evidence>